<reference evidence="11" key="1">
    <citation type="submission" date="2020-03" db="EMBL/GenBank/DDBJ databases">
        <title>Spirochaetal bacteria isolated from arthropods constitute a novel genus Entomospira genus novum within the order Spirochaetales.</title>
        <authorList>
            <person name="Grana-Miraglia L."/>
            <person name="Sikutova S."/>
            <person name="Fingerle V."/>
            <person name="Sing A."/>
            <person name="Castillo-Ramirez S."/>
            <person name="Margos G."/>
            <person name="Rudolf I."/>
        </authorList>
    </citation>
    <scope>NUCLEOTIDE SEQUENCE</scope>
    <source>
        <strain evidence="11">BR149</strain>
    </source>
</reference>
<feature type="domain" description="Nucleotidyl transferase" evidence="10">
    <location>
        <begin position="2"/>
        <end position="262"/>
    </location>
</feature>
<evidence type="ECO:0000313" key="11">
    <source>
        <dbReference type="EMBL" id="NIZ69094.1"/>
    </source>
</evidence>
<dbReference type="GO" id="GO:0006011">
    <property type="term" value="P:UDP-alpha-D-glucose metabolic process"/>
    <property type="evidence" value="ECO:0007669"/>
    <property type="project" value="InterPro"/>
</dbReference>
<dbReference type="AlphaFoldDB" id="A0A968KU31"/>
<dbReference type="Pfam" id="PF00483">
    <property type="entry name" value="NTP_transferase"/>
    <property type="match status" value="1"/>
</dbReference>
<keyword evidence="5 11" id="KW-0548">Nucleotidyltransferase</keyword>
<dbReference type="GO" id="GO:0003983">
    <property type="term" value="F:UTP:glucose-1-phosphate uridylyltransferase activity"/>
    <property type="evidence" value="ECO:0007669"/>
    <property type="project" value="UniProtKB-EC"/>
</dbReference>
<dbReference type="InterPro" id="IPR029044">
    <property type="entry name" value="Nucleotide-diphossugar_trans"/>
</dbReference>
<dbReference type="InterPro" id="IPR005835">
    <property type="entry name" value="NTP_transferase_dom"/>
</dbReference>
<evidence type="ECO:0000256" key="5">
    <source>
        <dbReference type="ARBA" id="ARBA00022695"/>
    </source>
</evidence>
<organism evidence="11 12">
    <name type="scientific">Entomospira culicis</name>
    <dbReference type="NCBI Taxonomy" id="2719989"/>
    <lineage>
        <taxon>Bacteria</taxon>
        <taxon>Pseudomonadati</taxon>
        <taxon>Spirochaetota</taxon>
        <taxon>Spirochaetia</taxon>
        <taxon>Spirochaetales</taxon>
        <taxon>Spirochaetaceae</taxon>
        <taxon>Entomospira</taxon>
    </lineage>
</organism>
<evidence type="ECO:0000256" key="4">
    <source>
        <dbReference type="ARBA" id="ARBA00022679"/>
    </source>
</evidence>
<dbReference type="PANTHER" id="PTHR43197:SF1">
    <property type="entry name" value="UTP--GLUCOSE-1-PHOSPHATE URIDYLYLTRANSFERASE"/>
    <property type="match status" value="1"/>
</dbReference>
<evidence type="ECO:0000256" key="3">
    <source>
        <dbReference type="ARBA" id="ARBA00019048"/>
    </source>
</evidence>
<dbReference type="Gene3D" id="3.90.550.10">
    <property type="entry name" value="Spore Coat Polysaccharide Biosynthesis Protein SpsA, Chain A"/>
    <property type="match status" value="1"/>
</dbReference>
<evidence type="ECO:0000256" key="7">
    <source>
        <dbReference type="ARBA" id="ARBA00031959"/>
    </source>
</evidence>
<comment type="caution">
    <text evidence="11">The sequence shown here is derived from an EMBL/GenBank/DDBJ whole genome shotgun (WGS) entry which is preliminary data.</text>
</comment>
<proteinExistence type="inferred from homology"/>
<comment type="catalytic activity">
    <reaction evidence="9">
        <text>alpha-D-glucose 1-phosphate + UTP + H(+) = UDP-alpha-D-glucose + diphosphate</text>
        <dbReference type="Rhea" id="RHEA:19889"/>
        <dbReference type="ChEBI" id="CHEBI:15378"/>
        <dbReference type="ChEBI" id="CHEBI:33019"/>
        <dbReference type="ChEBI" id="CHEBI:46398"/>
        <dbReference type="ChEBI" id="CHEBI:58601"/>
        <dbReference type="ChEBI" id="CHEBI:58885"/>
        <dbReference type="EC" id="2.7.7.9"/>
    </reaction>
</comment>
<name>A0A968KU31_9SPIO</name>
<evidence type="ECO:0000256" key="6">
    <source>
        <dbReference type="ARBA" id="ARBA00031455"/>
    </source>
</evidence>
<dbReference type="InterPro" id="IPR005771">
    <property type="entry name" value="GalU_uridylyltTrfase_bac/arc"/>
</dbReference>
<evidence type="ECO:0000256" key="1">
    <source>
        <dbReference type="ARBA" id="ARBA00006890"/>
    </source>
</evidence>
<evidence type="ECO:0000259" key="10">
    <source>
        <dbReference type="Pfam" id="PF00483"/>
    </source>
</evidence>
<evidence type="ECO:0000256" key="8">
    <source>
        <dbReference type="ARBA" id="ARBA00032341"/>
    </source>
</evidence>
<evidence type="ECO:0000256" key="9">
    <source>
        <dbReference type="ARBA" id="ARBA00048128"/>
    </source>
</evidence>
<evidence type="ECO:0000256" key="2">
    <source>
        <dbReference type="ARBA" id="ARBA00012415"/>
    </source>
</evidence>
<accession>A0A968KU31</accession>
<dbReference type="PANTHER" id="PTHR43197">
    <property type="entry name" value="UTP--GLUCOSE-1-PHOSPHATE URIDYLYLTRANSFERASE"/>
    <property type="match status" value="1"/>
</dbReference>
<dbReference type="SUPFAM" id="SSF53448">
    <property type="entry name" value="Nucleotide-diphospho-sugar transferases"/>
    <property type="match status" value="1"/>
</dbReference>
<gene>
    <name evidence="11" type="ORF">HCT48_02560</name>
</gene>
<keyword evidence="4" id="KW-0808">Transferase</keyword>
<dbReference type="EMBL" id="JAATLM010000001">
    <property type="protein sequence ID" value="NIZ69094.1"/>
    <property type="molecule type" value="Genomic_DNA"/>
</dbReference>
<dbReference type="EC" id="2.7.7.9" evidence="2"/>
<comment type="similarity">
    <text evidence="1">Belongs to the UDPGP type 2 family.</text>
</comment>
<dbReference type="Proteomes" id="UP000778951">
    <property type="component" value="Unassembled WGS sequence"/>
</dbReference>
<protein>
    <recommendedName>
        <fullName evidence="3">UTP--glucose-1-phosphate uridylyltransferase</fullName>
        <ecNumber evidence="2">2.7.7.9</ecNumber>
    </recommendedName>
    <alternativeName>
        <fullName evidence="6">Alpha-D-glucosyl-1-phosphate uridylyltransferase</fullName>
    </alternativeName>
    <alternativeName>
        <fullName evidence="7">UDP-glucose pyrophosphorylase</fullName>
    </alternativeName>
    <alternativeName>
        <fullName evidence="8">Uridine diphosphoglucose pyrophosphorylase</fullName>
    </alternativeName>
</protein>
<evidence type="ECO:0000313" key="12">
    <source>
        <dbReference type="Proteomes" id="UP000778951"/>
    </source>
</evidence>
<sequence>MKGVILAAGYGTRFLPATKTLPKEMLPLIDKPTIAFIIEEFVRSGIKDVIVVTSRRKKVMDDYFDRESELEELFTREQSRKKLEKILPADINVAFVRQQEMNGSGHALLAAAPWLGNEPCVVAYPDDLHFGEEPLAKQLIDAYHQNGQCQLATMTCATEELERYGVVAFDDAGKVTSIVEKPARGTAPSNQASIGRFLYTSKFFTLLQEEADKFTDKGEFYHTHGLNRMMALGEVGSVSFSGQRLDVGEPAGYLEATFSYAQQHAEFAPILADLIKKFS</sequence>
<keyword evidence="12" id="KW-1185">Reference proteome</keyword>
<dbReference type="RefSeq" id="WP_167695195.1">
    <property type="nucleotide sequence ID" value="NZ_CP118181.1"/>
</dbReference>